<dbReference type="PANTHER" id="PTHR30329:SF21">
    <property type="entry name" value="LIPOPROTEIN YIAD-RELATED"/>
    <property type="match status" value="1"/>
</dbReference>
<accession>A0A0F4PU12</accession>
<feature type="coiled-coil region" evidence="5">
    <location>
        <begin position="64"/>
        <end position="118"/>
    </location>
</feature>
<evidence type="ECO:0000313" key="9">
    <source>
        <dbReference type="Proteomes" id="UP000033664"/>
    </source>
</evidence>
<dbReference type="EMBL" id="JXXZ01000010">
    <property type="protein sequence ID" value="KJY98523.1"/>
    <property type="molecule type" value="Genomic_DNA"/>
</dbReference>
<dbReference type="OrthoDB" id="7061829at2"/>
<evidence type="ECO:0000259" key="7">
    <source>
        <dbReference type="PROSITE" id="PS51123"/>
    </source>
</evidence>
<organism evidence="8 9">
    <name type="scientific">Pseudoalteromonas ruthenica</name>
    <dbReference type="NCBI Taxonomy" id="151081"/>
    <lineage>
        <taxon>Bacteria</taxon>
        <taxon>Pseudomonadati</taxon>
        <taxon>Pseudomonadota</taxon>
        <taxon>Gammaproteobacteria</taxon>
        <taxon>Alteromonadales</taxon>
        <taxon>Pseudoalteromonadaceae</taxon>
        <taxon>Pseudoalteromonas</taxon>
    </lineage>
</organism>
<evidence type="ECO:0000256" key="2">
    <source>
        <dbReference type="ARBA" id="ARBA00023136"/>
    </source>
</evidence>
<proteinExistence type="predicted"/>
<dbReference type="PRINTS" id="PR01021">
    <property type="entry name" value="OMPADOMAIN"/>
</dbReference>
<evidence type="ECO:0000256" key="3">
    <source>
        <dbReference type="ARBA" id="ARBA00023237"/>
    </source>
</evidence>
<evidence type="ECO:0000256" key="1">
    <source>
        <dbReference type="ARBA" id="ARBA00004442"/>
    </source>
</evidence>
<dbReference type="Pfam" id="PF00691">
    <property type="entry name" value="OmpA"/>
    <property type="match status" value="1"/>
</dbReference>
<dbReference type="CDD" id="cd07185">
    <property type="entry name" value="OmpA_C-like"/>
    <property type="match status" value="1"/>
</dbReference>
<gene>
    <name evidence="8" type="ORF">TW72_12370</name>
</gene>
<dbReference type="InterPro" id="IPR022511">
    <property type="entry name" value="PdsO"/>
</dbReference>
<keyword evidence="6" id="KW-0732">Signal</keyword>
<dbReference type="GO" id="GO:0009279">
    <property type="term" value="C:cell outer membrane"/>
    <property type="evidence" value="ECO:0007669"/>
    <property type="project" value="UniProtKB-SubCell"/>
</dbReference>
<dbReference type="Gene3D" id="3.30.1330.60">
    <property type="entry name" value="OmpA-like domain"/>
    <property type="match status" value="1"/>
</dbReference>
<name>A0A0F4PU12_9GAMM</name>
<dbReference type="PATRIC" id="fig|151081.8.peg.2305"/>
<keyword evidence="2 4" id="KW-0472">Membrane</keyword>
<dbReference type="InterPro" id="IPR036737">
    <property type="entry name" value="OmpA-like_sf"/>
</dbReference>
<dbReference type="AlphaFoldDB" id="A0A0F4PU12"/>
<feature type="signal peptide" evidence="6">
    <location>
        <begin position="1"/>
        <end position="21"/>
    </location>
</feature>
<keyword evidence="3" id="KW-0998">Cell outer membrane</keyword>
<sequence>MKKQLLATALISTLMAAPVMAKEKKEMASETAWGLGTGATIGAVVGGPIGAFAGAFIGGIIGEKEAAENTVESQQVMLSQYKDTDQQLRSTLDRNRSLTAQIDALENEQNRLEQARIDNLLAMTVQFRSGSSRIEPHFAEQLDQLALILKRKPELSLNLNGYADVQGDESANLSLSQRRADAVQAYLVDQGVSGEQLYAQGYGEQKLVDNGNEYETNFFDRRVTLTARGATQSQMAKN</sequence>
<keyword evidence="9" id="KW-1185">Reference proteome</keyword>
<dbReference type="RefSeq" id="WP_045979646.1">
    <property type="nucleotide sequence ID" value="NZ_JXXY01000010.1"/>
</dbReference>
<evidence type="ECO:0000256" key="5">
    <source>
        <dbReference type="SAM" id="Coils"/>
    </source>
</evidence>
<evidence type="ECO:0000256" key="6">
    <source>
        <dbReference type="SAM" id="SignalP"/>
    </source>
</evidence>
<dbReference type="InterPro" id="IPR006665">
    <property type="entry name" value="OmpA-like"/>
</dbReference>
<protein>
    <recommendedName>
        <fullName evidence="7">OmpA-like domain-containing protein</fullName>
    </recommendedName>
</protein>
<dbReference type="Proteomes" id="UP000033664">
    <property type="component" value="Unassembled WGS sequence"/>
</dbReference>
<dbReference type="NCBIfam" id="TIGR03789">
    <property type="entry name" value="pdsO"/>
    <property type="match status" value="1"/>
</dbReference>
<dbReference type="PANTHER" id="PTHR30329">
    <property type="entry name" value="STATOR ELEMENT OF FLAGELLAR MOTOR COMPLEX"/>
    <property type="match status" value="1"/>
</dbReference>
<evidence type="ECO:0000313" key="8">
    <source>
        <dbReference type="EMBL" id="KJY98523.1"/>
    </source>
</evidence>
<evidence type="ECO:0000256" key="4">
    <source>
        <dbReference type="PROSITE-ProRule" id="PRU00473"/>
    </source>
</evidence>
<feature type="chain" id="PRO_5002474946" description="OmpA-like domain-containing protein" evidence="6">
    <location>
        <begin position="22"/>
        <end position="238"/>
    </location>
</feature>
<dbReference type="SUPFAM" id="SSF103088">
    <property type="entry name" value="OmpA-like"/>
    <property type="match status" value="1"/>
</dbReference>
<reference evidence="8 9" key="1">
    <citation type="journal article" date="2015" name="BMC Genomics">
        <title>Genome mining reveals unlocked bioactive potential of marine Gram-negative bacteria.</title>
        <authorList>
            <person name="Machado H."/>
            <person name="Sonnenschein E.C."/>
            <person name="Melchiorsen J."/>
            <person name="Gram L."/>
        </authorList>
    </citation>
    <scope>NUCLEOTIDE SEQUENCE [LARGE SCALE GENOMIC DNA]</scope>
    <source>
        <strain evidence="8 9">S3137</strain>
    </source>
</reference>
<keyword evidence="5" id="KW-0175">Coiled coil</keyword>
<dbReference type="GeneID" id="58229287"/>
<dbReference type="PROSITE" id="PS51123">
    <property type="entry name" value="OMPA_2"/>
    <property type="match status" value="1"/>
</dbReference>
<dbReference type="eggNOG" id="COG2885">
    <property type="taxonomic scope" value="Bacteria"/>
</dbReference>
<dbReference type="InterPro" id="IPR006664">
    <property type="entry name" value="OMP_bac"/>
</dbReference>
<feature type="domain" description="OmpA-like" evidence="7">
    <location>
        <begin position="114"/>
        <end position="231"/>
    </location>
</feature>
<dbReference type="InterPro" id="IPR050330">
    <property type="entry name" value="Bact_OuterMem_StrucFunc"/>
</dbReference>
<comment type="caution">
    <text evidence="8">The sequence shown here is derived from an EMBL/GenBank/DDBJ whole genome shotgun (WGS) entry which is preliminary data.</text>
</comment>
<comment type="subcellular location">
    <subcellularLocation>
        <location evidence="1">Cell outer membrane</location>
    </subcellularLocation>
</comment>